<proteinExistence type="predicted"/>
<reference evidence="3" key="1">
    <citation type="submission" date="2016-06" db="EMBL/GenBank/DDBJ databases">
        <authorList>
            <person name="Varghese N."/>
            <person name="Submissions Spin"/>
        </authorList>
    </citation>
    <scope>NUCLEOTIDE SEQUENCE [LARGE SCALE GENOMIC DNA]</scope>
    <source>
        <strain evidence="3">DSM 44830</strain>
    </source>
</reference>
<dbReference type="EMBL" id="FMCX01000001">
    <property type="protein sequence ID" value="SCE68202.1"/>
    <property type="molecule type" value="Genomic_DNA"/>
</dbReference>
<dbReference type="STRING" id="262898.GA0070564_101312"/>
<dbReference type="Pfam" id="PF03473">
    <property type="entry name" value="MOSC"/>
    <property type="match status" value="1"/>
</dbReference>
<evidence type="ECO:0000313" key="3">
    <source>
        <dbReference type="Proteomes" id="UP000199504"/>
    </source>
</evidence>
<dbReference type="GO" id="GO:0030170">
    <property type="term" value="F:pyridoxal phosphate binding"/>
    <property type="evidence" value="ECO:0007669"/>
    <property type="project" value="InterPro"/>
</dbReference>
<protein>
    <recommendedName>
        <fullName evidence="1">MOSC domain-containing protein</fullName>
    </recommendedName>
</protein>
<dbReference type="Pfam" id="PF03476">
    <property type="entry name" value="MOSC_N"/>
    <property type="match status" value="1"/>
</dbReference>
<dbReference type="GO" id="GO:0030151">
    <property type="term" value="F:molybdenum ion binding"/>
    <property type="evidence" value="ECO:0007669"/>
    <property type="project" value="InterPro"/>
</dbReference>
<dbReference type="RefSeq" id="WP_091601414.1">
    <property type="nucleotide sequence ID" value="NZ_FMCX01000001.1"/>
</dbReference>
<dbReference type="PANTHER" id="PTHR14237:SF19">
    <property type="entry name" value="MITOCHONDRIAL AMIDOXIME REDUCING COMPONENT 1"/>
    <property type="match status" value="1"/>
</dbReference>
<organism evidence="2 3">
    <name type="scientific">Micromonospora mirobrigensis</name>
    <dbReference type="NCBI Taxonomy" id="262898"/>
    <lineage>
        <taxon>Bacteria</taxon>
        <taxon>Bacillati</taxon>
        <taxon>Actinomycetota</taxon>
        <taxon>Actinomycetes</taxon>
        <taxon>Micromonosporales</taxon>
        <taxon>Micromonosporaceae</taxon>
        <taxon>Micromonospora</taxon>
    </lineage>
</organism>
<dbReference type="Proteomes" id="UP000199504">
    <property type="component" value="Unassembled WGS sequence"/>
</dbReference>
<sequence length="286" mass="30987">MTHPAAPHLAAVHTYPVKGCHRLDHDVAQVEPWGLAGDRRWMLVDADGVGVTQREATDLVRLRALPHPDGLLLTAAGRPDLHVADPTADPVQVRVFTSRWPVDAVPAGPAADHWLGELVGRPVRLVRLARPARHLDPGERAHDPGDQVSFADEYPLLLASSASLDALNGWLVEAGADPVPMSRFRPNLVVTGTPAWAEDDWAGRRFRIGATTFRAAGPCDRCVVTTTDQETGVRGHEPLRTLARHRNIGRKLLFGLHAVPEQTGRVAVGDPFTLLPPPADQADDGR</sequence>
<dbReference type="AlphaFoldDB" id="A0A1C4U965"/>
<dbReference type="GO" id="GO:0003824">
    <property type="term" value="F:catalytic activity"/>
    <property type="evidence" value="ECO:0007669"/>
    <property type="project" value="InterPro"/>
</dbReference>
<gene>
    <name evidence="2" type="ORF">GA0070564_101312</name>
</gene>
<accession>A0A1C4U965</accession>
<dbReference type="SUPFAM" id="SSF50800">
    <property type="entry name" value="PK beta-barrel domain-like"/>
    <property type="match status" value="1"/>
</dbReference>
<feature type="domain" description="MOSC" evidence="1">
    <location>
        <begin position="123"/>
        <end position="275"/>
    </location>
</feature>
<dbReference type="PROSITE" id="PS51340">
    <property type="entry name" value="MOSC"/>
    <property type="match status" value="1"/>
</dbReference>
<dbReference type="InterPro" id="IPR011037">
    <property type="entry name" value="Pyrv_Knase-like_insert_dom_sf"/>
</dbReference>
<evidence type="ECO:0000259" key="1">
    <source>
        <dbReference type="PROSITE" id="PS51340"/>
    </source>
</evidence>
<dbReference type="InterPro" id="IPR005303">
    <property type="entry name" value="MOCOS_middle"/>
</dbReference>
<dbReference type="InterPro" id="IPR005302">
    <property type="entry name" value="MoCF_Sase_C"/>
</dbReference>
<dbReference type="OrthoDB" id="9793178at2"/>
<dbReference type="Gene3D" id="2.40.33.20">
    <property type="entry name" value="PK beta-barrel domain-like"/>
    <property type="match status" value="1"/>
</dbReference>
<name>A0A1C4U965_9ACTN</name>
<dbReference type="SUPFAM" id="SSF141673">
    <property type="entry name" value="MOSC N-terminal domain-like"/>
    <property type="match status" value="1"/>
</dbReference>
<dbReference type="PANTHER" id="PTHR14237">
    <property type="entry name" value="MOLYBDOPTERIN COFACTOR SULFURASE MOSC"/>
    <property type="match status" value="1"/>
</dbReference>
<evidence type="ECO:0000313" key="2">
    <source>
        <dbReference type="EMBL" id="SCE68202.1"/>
    </source>
</evidence>
<keyword evidence="3" id="KW-1185">Reference proteome</keyword>